<protein>
    <submittedName>
        <fullName evidence="1">Uncharacterized protein</fullName>
    </submittedName>
</protein>
<dbReference type="AlphaFoldDB" id="A0A286U0Y2"/>
<keyword evidence="2" id="KW-1185">Reference proteome</keyword>
<dbReference type="Proteomes" id="UP000218542">
    <property type="component" value="Unassembled WGS sequence"/>
</dbReference>
<name>A0A286U0Y2_9BACT</name>
<proteinExistence type="predicted"/>
<organism evidence="1 2">
    <name type="scientific">Candidatus Scalindua japonica</name>
    <dbReference type="NCBI Taxonomy" id="1284222"/>
    <lineage>
        <taxon>Bacteria</taxon>
        <taxon>Pseudomonadati</taxon>
        <taxon>Planctomycetota</taxon>
        <taxon>Candidatus Brocadiia</taxon>
        <taxon>Candidatus Brocadiales</taxon>
        <taxon>Candidatus Scalinduaceae</taxon>
        <taxon>Candidatus Scalindua</taxon>
    </lineage>
</organism>
<dbReference type="EMBL" id="BAOS01000027">
    <property type="protein sequence ID" value="GAX61731.1"/>
    <property type="molecule type" value="Genomic_DNA"/>
</dbReference>
<comment type="caution">
    <text evidence="1">The sequence shown here is derived from an EMBL/GenBank/DDBJ whole genome shotgun (WGS) entry which is preliminary data.</text>
</comment>
<reference evidence="2" key="1">
    <citation type="journal article" date="2017" name="Environ. Microbiol. Rep.">
        <title>Genetic Diversity of Marine Anaerobic Ammonium-Oxidizing Bacteria as Revealed by Genomic and Proteomic Analyses of 'Candidatus Scalindua japonica'.</title>
        <authorList>
            <person name="Oshiki M."/>
            <person name="Mizuto K."/>
            <person name="Kimura Z."/>
            <person name="Kindaichi T."/>
            <person name="Satoh H."/>
            <person name="Okabe S."/>
        </authorList>
    </citation>
    <scope>NUCLEOTIDE SEQUENCE [LARGE SCALE GENOMIC DNA]</scope>
    <source>
        <strain evidence="2">husup-a2</strain>
    </source>
</reference>
<evidence type="ECO:0000313" key="2">
    <source>
        <dbReference type="Proteomes" id="UP000218542"/>
    </source>
</evidence>
<sequence>MNVAQMMAYEGALRDLNRQGLVWLDNKWDNFGFVPMNDGSGRVQVVVMDPGGIVPIRPSAGLADGLSDADIARQVQLLVNGEFEMQIPSMARVQPRVFTDSIAP</sequence>
<accession>A0A286U0Y2</accession>
<gene>
    <name evidence="1" type="ORF">SCALIN_C27_0126</name>
</gene>
<evidence type="ECO:0000313" key="1">
    <source>
        <dbReference type="EMBL" id="GAX61731.1"/>
    </source>
</evidence>